<keyword evidence="1" id="KW-0175">Coiled coil</keyword>
<dbReference type="SMART" id="SM00490">
    <property type="entry name" value="HELICc"/>
    <property type="match status" value="1"/>
</dbReference>
<reference evidence="5" key="1">
    <citation type="submission" date="2017-04" db="EMBL/GenBank/DDBJ databases">
        <authorList>
            <person name="Varghese N."/>
            <person name="Submissions S."/>
        </authorList>
    </citation>
    <scope>NUCLEOTIDE SEQUENCE [LARGE SCALE GENOMIC DNA]</scope>
    <source>
        <strain evidence="5">DSM 16537</strain>
    </source>
</reference>
<dbReference type="InterPro" id="IPR014001">
    <property type="entry name" value="Helicase_ATP-bd"/>
</dbReference>
<evidence type="ECO:0000313" key="5">
    <source>
        <dbReference type="Proteomes" id="UP000192333"/>
    </source>
</evidence>
<dbReference type="PROSITE" id="PS51194">
    <property type="entry name" value="HELICASE_CTER"/>
    <property type="match status" value="1"/>
</dbReference>
<dbReference type="OrthoDB" id="9759819at2"/>
<dbReference type="InterPro" id="IPR001650">
    <property type="entry name" value="Helicase_C-like"/>
</dbReference>
<keyword evidence="4" id="KW-0067">ATP-binding</keyword>
<dbReference type="Pfam" id="PF04851">
    <property type="entry name" value="ResIII"/>
    <property type="match status" value="1"/>
</dbReference>
<dbReference type="EMBL" id="LT838813">
    <property type="protein sequence ID" value="SMD44865.1"/>
    <property type="molecule type" value="Genomic_DNA"/>
</dbReference>
<dbReference type="InterPro" id="IPR027417">
    <property type="entry name" value="P-loop_NTPase"/>
</dbReference>
<dbReference type="STRING" id="758820.SAMN00777080_3501"/>
<keyword evidence="5" id="KW-1185">Reference proteome</keyword>
<dbReference type="GO" id="GO:0004386">
    <property type="term" value="F:helicase activity"/>
    <property type="evidence" value="ECO:0007669"/>
    <property type="project" value="UniProtKB-KW"/>
</dbReference>
<keyword evidence="4" id="KW-0347">Helicase</keyword>
<dbReference type="PANTHER" id="PTHR47396:SF1">
    <property type="entry name" value="ATP-DEPENDENT HELICASE IRC3-RELATED"/>
    <property type="match status" value="1"/>
</dbReference>
<proteinExistence type="predicted"/>
<dbReference type="GO" id="GO:0003677">
    <property type="term" value="F:DNA binding"/>
    <property type="evidence" value="ECO:0007669"/>
    <property type="project" value="InterPro"/>
</dbReference>
<dbReference type="GO" id="GO:0005829">
    <property type="term" value="C:cytosol"/>
    <property type="evidence" value="ECO:0007669"/>
    <property type="project" value="TreeGrafter"/>
</dbReference>
<dbReference type="PANTHER" id="PTHR47396">
    <property type="entry name" value="TYPE I RESTRICTION ENZYME ECOKI R PROTEIN"/>
    <property type="match status" value="1"/>
</dbReference>
<dbReference type="SUPFAM" id="SSF52540">
    <property type="entry name" value="P-loop containing nucleoside triphosphate hydrolases"/>
    <property type="match status" value="1"/>
</dbReference>
<feature type="domain" description="Helicase ATP-binding" evidence="2">
    <location>
        <begin position="164"/>
        <end position="316"/>
    </location>
</feature>
<dbReference type="RefSeq" id="WP_084121645.1">
    <property type="nucleotide sequence ID" value="NZ_LT838813.1"/>
</dbReference>
<dbReference type="InterPro" id="IPR050742">
    <property type="entry name" value="Helicase_Restrict-Modif_Enz"/>
</dbReference>
<feature type="domain" description="Helicase C-terminal" evidence="3">
    <location>
        <begin position="357"/>
        <end position="518"/>
    </location>
</feature>
<evidence type="ECO:0000313" key="4">
    <source>
        <dbReference type="EMBL" id="SMD44865.1"/>
    </source>
</evidence>
<dbReference type="GO" id="GO:0005524">
    <property type="term" value="F:ATP binding"/>
    <property type="evidence" value="ECO:0007669"/>
    <property type="project" value="InterPro"/>
</dbReference>
<keyword evidence="4" id="KW-0378">Hydrolase</keyword>
<evidence type="ECO:0000256" key="1">
    <source>
        <dbReference type="SAM" id="Coils"/>
    </source>
</evidence>
<gene>
    <name evidence="4" type="ORF">SAMN00777080_3501</name>
</gene>
<dbReference type="InterPro" id="IPR006935">
    <property type="entry name" value="Helicase/UvrB_N"/>
</dbReference>
<name>A0A1W2H7H3_9BACT</name>
<organism evidence="4 5">
    <name type="scientific">Aquiflexum balticum DSM 16537</name>
    <dbReference type="NCBI Taxonomy" id="758820"/>
    <lineage>
        <taxon>Bacteria</taxon>
        <taxon>Pseudomonadati</taxon>
        <taxon>Bacteroidota</taxon>
        <taxon>Cytophagia</taxon>
        <taxon>Cytophagales</taxon>
        <taxon>Cyclobacteriaceae</taxon>
        <taxon>Aquiflexum</taxon>
    </lineage>
</organism>
<dbReference type="GO" id="GO:0016787">
    <property type="term" value="F:hydrolase activity"/>
    <property type="evidence" value="ECO:0007669"/>
    <property type="project" value="InterPro"/>
</dbReference>
<sequence>MLGHQTFTVRKHSQNSTRVEHLNGNHYWTTKKFDVPENTKISLFVSELNSDNKTIKAEWAMDYLYREGQTRNFKVSSITKDEIRLKGLTGDNHTIPNGPDYSYPFVESDMGKIIALPIKKIFNHNNLLEFDINGFVDLGKAIVPYYINTDLRQYQIKAKVEIYDKWKKGLKSVLLQMPTGTGKTRLFCSMVREFHIASHKDDIRRVLLVAHREELILQIRDTLTKNFGLKAGIIKNGYEEEPKIPIQIASIQTLKNRELTRIPSLVIIDEAHHAKAETYLELWKRFPEAYFLGVTATPYRLTGEGFTDLFDALITTPSISQFTEDGFLAPIKYYAVKEKRKFLSLVGMKGGDYKESDLEEFLDTEKSRNILVRTYQELAEGKKGLVYCVTKKHSKFVKEAYSNAGIPAEHIDGDTPPEIRKEIISRFIKGHIKVLCNVDIFSEGFDCPDIEFVQLARPTKSLSKYLQQIGRCTRTHASKGYGIILDNVGNQLENGIFNHEWDWDYYFRGYAVDVMDSETLGFGNGRREWVIEDEDDNLELILDPGIEEADPEKQYKENFEISFHHFLDQDLKTRYKKIQAIGYSDEEVMKVLKLLHPLQFDYAESHFMKYQKCKSELEKLKNQRVEFEQEIIKRKIEISESDASKIEKDILSEFPNLQSVYSKLKEAGILNESDIEGILKLKMKNEYDTFLKRTEEAKSGQPQLQELLDELSEKIEMVDEEMVKLNDRIFQMVEPLLVEK</sequence>
<dbReference type="PROSITE" id="PS51192">
    <property type="entry name" value="HELICASE_ATP_BIND_1"/>
    <property type="match status" value="1"/>
</dbReference>
<feature type="coiled-coil region" evidence="1">
    <location>
        <begin position="603"/>
        <end position="637"/>
    </location>
</feature>
<dbReference type="Pfam" id="PF00271">
    <property type="entry name" value="Helicase_C"/>
    <property type="match status" value="1"/>
</dbReference>
<dbReference type="SMART" id="SM00487">
    <property type="entry name" value="DEXDc"/>
    <property type="match status" value="1"/>
</dbReference>
<feature type="coiled-coil region" evidence="1">
    <location>
        <begin position="701"/>
        <end position="728"/>
    </location>
</feature>
<dbReference type="Gene3D" id="3.40.50.300">
    <property type="entry name" value="P-loop containing nucleotide triphosphate hydrolases"/>
    <property type="match status" value="2"/>
</dbReference>
<accession>A0A1W2H7H3</accession>
<protein>
    <submittedName>
        <fullName evidence="4">Helicase conserved C-terminal domain-containing protein</fullName>
    </submittedName>
</protein>
<dbReference type="AlphaFoldDB" id="A0A1W2H7H3"/>
<evidence type="ECO:0000259" key="3">
    <source>
        <dbReference type="PROSITE" id="PS51194"/>
    </source>
</evidence>
<keyword evidence="4" id="KW-0547">Nucleotide-binding</keyword>
<dbReference type="Proteomes" id="UP000192333">
    <property type="component" value="Chromosome I"/>
</dbReference>
<evidence type="ECO:0000259" key="2">
    <source>
        <dbReference type="PROSITE" id="PS51192"/>
    </source>
</evidence>